<accession>A0A5J6MXG3</accession>
<dbReference type="PROSITE" id="PS50928">
    <property type="entry name" value="ABC_TM1"/>
    <property type="match status" value="1"/>
</dbReference>
<dbReference type="GO" id="GO:0055085">
    <property type="term" value="P:transmembrane transport"/>
    <property type="evidence" value="ECO:0007669"/>
    <property type="project" value="InterPro"/>
</dbReference>
<feature type="transmembrane region" description="Helical" evidence="8">
    <location>
        <begin position="31"/>
        <end position="55"/>
    </location>
</feature>
<dbReference type="InterPro" id="IPR000515">
    <property type="entry name" value="MetI-like"/>
</dbReference>
<dbReference type="EMBL" id="CP042582">
    <property type="protein sequence ID" value="QEX22219.1"/>
    <property type="molecule type" value="Genomic_DNA"/>
</dbReference>
<organism evidence="10 11">
    <name type="scientific">Hypericibacter adhaerens</name>
    <dbReference type="NCBI Taxonomy" id="2602016"/>
    <lineage>
        <taxon>Bacteria</taxon>
        <taxon>Pseudomonadati</taxon>
        <taxon>Pseudomonadota</taxon>
        <taxon>Alphaproteobacteria</taxon>
        <taxon>Rhodospirillales</taxon>
        <taxon>Dongiaceae</taxon>
        <taxon>Hypericibacter</taxon>
    </lineage>
</organism>
<dbReference type="AlphaFoldDB" id="A0A5J6MXG3"/>
<proteinExistence type="inferred from homology"/>
<evidence type="ECO:0000313" key="10">
    <source>
        <dbReference type="EMBL" id="QEX22219.1"/>
    </source>
</evidence>
<keyword evidence="11" id="KW-1185">Reference proteome</keyword>
<evidence type="ECO:0000256" key="3">
    <source>
        <dbReference type="ARBA" id="ARBA00022448"/>
    </source>
</evidence>
<dbReference type="RefSeq" id="WP_151117382.1">
    <property type="nucleotide sequence ID" value="NZ_CP042582.1"/>
</dbReference>
<name>A0A5J6MXG3_9PROT</name>
<reference evidence="10 11" key="1">
    <citation type="submission" date="2019-08" db="EMBL/GenBank/DDBJ databases">
        <title>Hyperibacter terrae gen. nov., sp. nov. and Hyperibacter viscosus sp. nov., two new members in the family Rhodospirillaceae isolated from the rhizosphere of Hypericum perforatum.</title>
        <authorList>
            <person name="Noviana Z."/>
        </authorList>
    </citation>
    <scope>NUCLEOTIDE SEQUENCE [LARGE SCALE GENOMIC DNA]</scope>
    <source>
        <strain evidence="10 11">R5959</strain>
    </source>
</reference>
<gene>
    <name evidence="10" type="ORF">FRZ61_21490</name>
</gene>
<sequence>MTTATLIESDRSGGGLARRLRRAERLTRLRAFLLVLPLLLFVLVMFVLPIGQMLFRSVDNTAPCRLVPETCQGLQRWDGTGLPDEALYAAFARELAERFKDKTADQLGTRLNYEASGMLSLVRSTARRISQVTEGPYRPAFEAIDPRWVDHAVWAMIKQALVPYTAAYYLNALDLKQDSDGNVVAQPADQQIYVALFLRTFWIGLVTTGICLLLGYPVAHLLAHVPPALGNRLLILVLLPFWTSLLVRTTSWIVLLQSNGVLLDLLVHLGIVDNDARPTLVYNKIGTFVAMTHVLLPFMILPLYSVMRTISPLYQRAAESLGAHPVIVFFRIYLPLSLPGIGAGCLLVFILSVGYYITPALVGGQSGQLISNLIAYHMRSSLNWGLASALSAILLVAVLLLYWLYSRLVGLENTKLG</sequence>
<dbReference type="KEGG" id="hadh:FRZ61_21490"/>
<dbReference type="PANTHER" id="PTHR42929:SF5">
    <property type="entry name" value="ABC TRANSPORTER PERMEASE PROTEIN"/>
    <property type="match status" value="1"/>
</dbReference>
<evidence type="ECO:0000256" key="8">
    <source>
        <dbReference type="RuleBase" id="RU363032"/>
    </source>
</evidence>
<feature type="transmembrane region" description="Helical" evidence="8">
    <location>
        <begin position="234"/>
        <end position="255"/>
    </location>
</feature>
<dbReference type="GO" id="GO:0005886">
    <property type="term" value="C:plasma membrane"/>
    <property type="evidence" value="ECO:0007669"/>
    <property type="project" value="UniProtKB-SubCell"/>
</dbReference>
<keyword evidence="3 8" id="KW-0813">Transport</keyword>
<dbReference type="Proteomes" id="UP000325797">
    <property type="component" value="Chromosome"/>
</dbReference>
<evidence type="ECO:0000256" key="5">
    <source>
        <dbReference type="ARBA" id="ARBA00022692"/>
    </source>
</evidence>
<evidence type="ECO:0000256" key="6">
    <source>
        <dbReference type="ARBA" id="ARBA00022989"/>
    </source>
</evidence>
<evidence type="ECO:0000256" key="2">
    <source>
        <dbReference type="ARBA" id="ARBA00007069"/>
    </source>
</evidence>
<dbReference type="CDD" id="cd06261">
    <property type="entry name" value="TM_PBP2"/>
    <property type="match status" value="1"/>
</dbReference>
<feature type="transmembrane region" description="Helical" evidence="8">
    <location>
        <begin position="201"/>
        <end position="222"/>
    </location>
</feature>
<dbReference type="Pfam" id="PF00528">
    <property type="entry name" value="BPD_transp_1"/>
    <property type="match status" value="1"/>
</dbReference>
<dbReference type="Gene3D" id="1.10.3720.10">
    <property type="entry name" value="MetI-like"/>
    <property type="match status" value="1"/>
</dbReference>
<evidence type="ECO:0000259" key="9">
    <source>
        <dbReference type="PROSITE" id="PS50928"/>
    </source>
</evidence>
<dbReference type="InterPro" id="IPR035906">
    <property type="entry name" value="MetI-like_sf"/>
</dbReference>
<evidence type="ECO:0000256" key="4">
    <source>
        <dbReference type="ARBA" id="ARBA00022475"/>
    </source>
</evidence>
<evidence type="ECO:0000313" key="11">
    <source>
        <dbReference type="Proteomes" id="UP000325797"/>
    </source>
</evidence>
<dbReference type="PANTHER" id="PTHR42929">
    <property type="entry name" value="INNER MEMBRANE ABC TRANSPORTER PERMEASE PROTEIN YDCU-RELATED-RELATED"/>
    <property type="match status" value="1"/>
</dbReference>
<keyword evidence="6 8" id="KW-1133">Transmembrane helix</keyword>
<feature type="domain" description="ABC transmembrane type-1" evidence="9">
    <location>
        <begin position="197"/>
        <end position="405"/>
    </location>
</feature>
<feature type="transmembrane region" description="Helical" evidence="8">
    <location>
        <begin position="285"/>
        <end position="305"/>
    </location>
</feature>
<feature type="transmembrane region" description="Helical" evidence="8">
    <location>
        <begin position="382"/>
        <end position="405"/>
    </location>
</feature>
<comment type="subcellular location">
    <subcellularLocation>
        <location evidence="1 8">Cell membrane</location>
        <topology evidence="1 8">Multi-pass membrane protein</topology>
    </subcellularLocation>
</comment>
<dbReference type="SUPFAM" id="SSF161098">
    <property type="entry name" value="MetI-like"/>
    <property type="match status" value="1"/>
</dbReference>
<evidence type="ECO:0000256" key="7">
    <source>
        <dbReference type="ARBA" id="ARBA00023136"/>
    </source>
</evidence>
<keyword evidence="4" id="KW-1003">Cell membrane</keyword>
<dbReference type="OrthoDB" id="7915284at2"/>
<keyword evidence="5 8" id="KW-0812">Transmembrane</keyword>
<comment type="similarity">
    <text evidence="2">Belongs to the binding-protein-dependent transport system permease family. CysTW subfamily.</text>
</comment>
<keyword evidence="7 8" id="KW-0472">Membrane</keyword>
<evidence type="ECO:0000256" key="1">
    <source>
        <dbReference type="ARBA" id="ARBA00004651"/>
    </source>
</evidence>
<protein>
    <submittedName>
        <fullName evidence="10">Polyamine ABC transporter substrate-binding protein</fullName>
    </submittedName>
</protein>